<dbReference type="AlphaFoldDB" id="E0TD52"/>
<evidence type="ECO:0000256" key="3">
    <source>
        <dbReference type="ARBA" id="ARBA00022448"/>
    </source>
</evidence>
<feature type="signal peptide" evidence="16">
    <location>
        <begin position="1"/>
        <end position="20"/>
    </location>
</feature>
<evidence type="ECO:0000313" key="20">
    <source>
        <dbReference type="Proteomes" id="UP000001302"/>
    </source>
</evidence>
<keyword evidence="20" id="KW-1185">Reference proteome</keyword>
<evidence type="ECO:0000256" key="14">
    <source>
        <dbReference type="RuleBase" id="RU004024"/>
    </source>
</evidence>
<evidence type="ECO:0000259" key="18">
    <source>
        <dbReference type="PROSITE" id="PS50999"/>
    </source>
</evidence>
<keyword evidence="11 15" id="KW-0472">Membrane</keyword>
<feature type="transmembrane region" description="Helical" evidence="15">
    <location>
        <begin position="57"/>
        <end position="79"/>
    </location>
</feature>
<keyword evidence="8 13" id="KW-0249">Electron transport</keyword>
<dbReference type="InterPro" id="IPR011759">
    <property type="entry name" value="Cyt_c_oxidase_su2_TM_dom"/>
</dbReference>
<proteinExistence type="inferred from homology"/>
<dbReference type="InterPro" id="IPR034210">
    <property type="entry name" value="CcO_II_C"/>
</dbReference>
<reference evidence="19 20" key="2">
    <citation type="journal article" date="2011" name="J. Bacteriol.">
        <title>Complete genome sequence of strain HTCC2503T of Parvularcula bermudensis, the type species of the order "Parvularculales" in the class Alphaproteobacteria.</title>
        <authorList>
            <person name="Oh H.M."/>
            <person name="Kang I."/>
            <person name="Vergin K.L."/>
            <person name="Kang D."/>
            <person name="Rhee K.H."/>
            <person name="Giovannoni S.J."/>
            <person name="Cho J.C."/>
        </authorList>
    </citation>
    <scope>NUCLEOTIDE SEQUENCE [LARGE SCALE GENOMIC DNA]</scope>
    <source>
        <strain evidence="20">ATCC BAA-594 / HTCC2503 / KCTC 12087</strain>
    </source>
</reference>
<dbReference type="InterPro" id="IPR001505">
    <property type="entry name" value="Copper_CuA"/>
</dbReference>
<comment type="cofactor">
    <cofactor evidence="14">
        <name>Cu cation</name>
        <dbReference type="ChEBI" id="CHEBI:23378"/>
    </cofactor>
    <text evidence="14">Binds a copper A center.</text>
</comment>
<evidence type="ECO:0000256" key="15">
    <source>
        <dbReference type="SAM" id="Phobius"/>
    </source>
</evidence>
<keyword evidence="5 13" id="KW-0812">Transmembrane</keyword>
<dbReference type="CDD" id="cd13912">
    <property type="entry name" value="CcO_II_C"/>
    <property type="match status" value="1"/>
</dbReference>
<dbReference type="RefSeq" id="WP_013299685.1">
    <property type="nucleotide sequence ID" value="NC_014414.1"/>
</dbReference>
<comment type="catalytic activity">
    <reaction evidence="12 14">
        <text>4 Fe(II)-[cytochrome c] + O2 + 8 H(+)(in) = 4 Fe(III)-[cytochrome c] + 2 H2O + 4 H(+)(out)</text>
        <dbReference type="Rhea" id="RHEA:11436"/>
        <dbReference type="Rhea" id="RHEA-COMP:10350"/>
        <dbReference type="Rhea" id="RHEA-COMP:14399"/>
        <dbReference type="ChEBI" id="CHEBI:15377"/>
        <dbReference type="ChEBI" id="CHEBI:15378"/>
        <dbReference type="ChEBI" id="CHEBI:15379"/>
        <dbReference type="ChEBI" id="CHEBI:29033"/>
        <dbReference type="ChEBI" id="CHEBI:29034"/>
        <dbReference type="EC" id="7.1.1.9"/>
    </reaction>
</comment>
<reference evidence="20" key="1">
    <citation type="submission" date="2010-08" db="EMBL/GenBank/DDBJ databases">
        <title>Genome sequence of Parvularcula bermudensis HTCC2503.</title>
        <authorList>
            <person name="Kang D.-M."/>
            <person name="Oh H.-M."/>
            <person name="Cho J.-C."/>
        </authorList>
    </citation>
    <scope>NUCLEOTIDE SEQUENCE [LARGE SCALE GENOMIC DNA]</scope>
    <source>
        <strain evidence="20">ATCC BAA-594 / HTCC2503 / KCTC 12087</strain>
    </source>
</reference>
<evidence type="ECO:0000256" key="2">
    <source>
        <dbReference type="ARBA" id="ARBA00007866"/>
    </source>
</evidence>
<dbReference type="PANTHER" id="PTHR22888:SF9">
    <property type="entry name" value="CYTOCHROME C OXIDASE SUBUNIT 2"/>
    <property type="match status" value="1"/>
</dbReference>
<evidence type="ECO:0000256" key="8">
    <source>
        <dbReference type="ARBA" id="ARBA00022982"/>
    </source>
</evidence>
<dbReference type="Gene3D" id="1.10.287.90">
    <property type="match status" value="1"/>
</dbReference>
<evidence type="ECO:0000256" key="1">
    <source>
        <dbReference type="ARBA" id="ARBA00004141"/>
    </source>
</evidence>
<dbReference type="EMBL" id="CP002156">
    <property type="protein sequence ID" value="ADM08711.1"/>
    <property type="molecule type" value="Genomic_DNA"/>
</dbReference>
<protein>
    <recommendedName>
        <fullName evidence="14">Cytochrome c oxidase subunit 2</fullName>
        <ecNumber evidence="14">7.1.1.9</ecNumber>
    </recommendedName>
</protein>
<dbReference type="GO" id="GO:0005507">
    <property type="term" value="F:copper ion binding"/>
    <property type="evidence" value="ECO:0007669"/>
    <property type="project" value="InterPro"/>
</dbReference>
<evidence type="ECO:0000256" key="12">
    <source>
        <dbReference type="ARBA" id="ARBA00047816"/>
    </source>
</evidence>
<evidence type="ECO:0000256" key="10">
    <source>
        <dbReference type="ARBA" id="ARBA00023008"/>
    </source>
</evidence>
<feature type="domain" description="Cytochrome oxidase subunit II transmembrane region profile" evidence="18">
    <location>
        <begin position="32"/>
        <end position="128"/>
    </location>
</feature>
<feature type="transmembrane region" description="Helical" evidence="15">
    <location>
        <begin position="100"/>
        <end position="123"/>
    </location>
</feature>
<keyword evidence="16" id="KW-0732">Signal</keyword>
<dbReference type="HOGENOM" id="CLU_036876_2_0_5"/>
<dbReference type="PANTHER" id="PTHR22888">
    <property type="entry name" value="CYTOCHROME C OXIDASE, SUBUNIT II"/>
    <property type="match status" value="1"/>
</dbReference>
<evidence type="ECO:0000256" key="13">
    <source>
        <dbReference type="RuleBase" id="RU000456"/>
    </source>
</evidence>
<dbReference type="eggNOG" id="COG1622">
    <property type="taxonomic scope" value="Bacteria"/>
</dbReference>
<dbReference type="Proteomes" id="UP000001302">
    <property type="component" value="Chromosome"/>
</dbReference>
<dbReference type="GO" id="GO:0005886">
    <property type="term" value="C:plasma membrane"/>
    <property type="evidence" value="ECO:0007669"/>
    <property type="project" value="UniProtKB-SubCell"/>
</dbReference>
<dbReference type="PROSITE" id="PS00078">
    <property type="entry name" value="COX2"/>
    <property type="match status" value="1"/>
</dbReference>
<dbReference type="Pfam" id="PF02790">
    <property type="entry name" value="COX2_TM"/>
    <property type="match status" value="1"/>
</dbReference>
<keyword evidence="9 15" id="KW-1133">Transmembrane helix</keyword>
<organism evidence="19 20">
    <name type="scientific">Parvularcula bermudensis (strain ATCC BAA-594 / HTCC2503 / KCTC 12087)</name>
    <dbReference type="NCBI Taxonomy" id="314260"/>
    <lineage>
        <taxon>Bacteria</taxon>
        <taxon>Pseudomonadati</taxon>
        <taxon>Pseudomonadota</taxon>
        <taxon>Alphaproteobacteria</taxon>
        <taxon>Parvularculales</taxon>
        <taxon>Parvularculaceae</taxon>
        <taxon>Parvularcula</taxon>
    </lineage>
</organism>
<evidence type="ECO:0000313" key="19">
    <source>
        <dbReference type="EMBL" id="ADM08711.1"/>
    </source>
</evidence>
<dbReference type="EC" id="7.1.1.9" evidence="14"/>
<sequence>MKLALPAFLSSLALAPMAVAAQSLGEPGFEDVPHNSVIALREAATPVAEEIHFFHDFVILPVMVGISLFVLALLIWVVLRYNAKANPVPNTFSHNTLVEVVWTVVPVLILVFIALFSFDLLYLQDRVPDAQVYEYDEGTQRARIPNAEVASRRVTQERHLEVALVDKRSRQKQLLSPEQYDVQGYGEEELVIALADPVPNGQLLRVTGGRSRAGRKPFLGLFGEDESQVIPAPSVTIKAIGFQWGWSYVYPDFGDFEFDALMAPKDSVPSNLYRLATTNDVVVPAGETIRIATVGRDVIHSWAMPAFGIKIDAIPGRYNETWFYTENEGTYYGQCSEMCGLDHAFMPISVRVVSRPEFEAWVNEQAELNGLDPFFDLPNEQLAAAPAPAAAN</sequence>
<keyword evidence="6 14" id="KW-0479">Metal-binding</keyword>
<feature type="chain" id="PRO_5003140542" description="Cytochrome c oxidase subunit 2" evidence="16">
    <location>
        <begin position="21"/>
        <end position="392"/>
    </location>
</feature>
<gene>
    <name evidence="19" type="ordered locus">PB2503_03172</name>
</gene>
<keyword evidence="10 14" id="KW-0186">Copper</keyword>
<keyword evidence="3 13" id="KW-0813">Transport</keyword>
<dbReference type="Gene3D" id="2.60.40.420">
    <property type="entry name" value="Cupredoxins - blue copper proteins"/>
    <property type="match status" value="1"/>
</dbReference>
<comment type="subcellular location">
    <subcellularLocation>
        <location evidence="13">Cell membrane</location>
        <topology evidence="13">Multi-pass membrane protein</topology>
    </subcellularLocation>
    <subcellularLocation>
        <location evidence="1">Membrane</location>
        <topology evidence="1">Multi-pass membrane protein</topology>
    </subcellularLocation>
</comment>
<evidence type="ECO:0000259" key="17">
    <source>
        <dbReference type="PROSITE" id="PS50857"/>
    </source>
</evidence>
<feature type="domain" description="Cytochrome oxidase subunit II copper A binding" evidence="17">
    <location>
        <begin position="232"/>
        <end position="364"/>
    </location>
</feature>
<dbReference type="GO" id="GO:0042773">
    <property type="term" value="P:ATP synthesis coupled electron transport"/>
    <property type="evidence" value="ECO:0007669"/>
    <property type="project" value="TreeGrafter"/>
</dbReference>
<dbReference type="SUPFAM" id="SSF81464">
    <property type="entry name" value="Cytochrome c oxidase subunit II-like, transmembrane region"/>
    <property type="match status" value="1"/>
</dbReference>
<evidence type="ECO:0000256" key="16">
    <source>
        <dbReference type="SAM" id="SignalP"/>
    </source>
</evidence>
<dbReference type="SUPFAM" id="SSF49503">
    <property type="entry name" value="Cupredoxins"/>
    <property type="match status" value="1"/>
</dbReference>
<dbReference type="InterPro" id="IPR008972">
    <property type="entry name" value="Cupredoxin"/>
</dbReference>
<evidence type="ECO:0000256" key="9">
    <source>
        <dbReference type="ARBA" id="ARBA00022989"/>
    </source>
</evidence>
<dbReference type="InterPro" id="IPR002429">
    <property type="entry name" value="CcO_II-like_C"/>
</dbReference>
<dbReference type="GO" id="GO:0004129">
    <property type="term" value="F:cytochrome-c oxidase activity"/>
    <property type="evidence" value="ECO:0007669"/>
    <property type="project" value="UniProtKB-EC"/>
</dbReference>
<dbReference type="PROSITE" id="PS50999">
    <property type="entry name" value="COX2_TM"/>
    <property type="match status" value="1"/>
</dbReference>
<dbReference type="PRINTS" id="PR01166">
    <property type="entry name" value="CYCOXIDASEII"/>
</dbReference>
<dbReference type="PROSITE" id="PS50857">
    <property type="entry name" value="COX2_CUA"/>
    <property type="match status" value="1"/>
</dbReference>
<evidence type="ECO:0000256" key="11">
    <source>
        <dbReference type="ARBA" id="ARBA00023136"/>
    </source>
</evidence>
<keyword evidence="7" id="KW-1278">Translocase</keyword>
<name>E0TD52_PARBH</name>
<evidence type="ECO:0000256" key="5">
    <source>
        <dbReference type="ARBA" id="ARBA00022692"/>
    </source>
</evidence>
<dbReference type="KEGG" id="pbr:PB2503_03172"/>
<keyword evidence="4 13" id="KW-0679">Respiratory chain</keyword>
<dbReference type="STRING" id="314260.PB2503_03172"/>
<dbReference type="InterPro" id="IPR045187">
    <property type="entry name" value="CcO_II"/>
</dbReference>
<dbReference type="Pfam" id="PF00116">
    <property type="entry name" value="COX2"/>
    <property type="match status" value="1"/>
</dbReference>
<comment type="similarity">
    <text evidence="2 13">Belongs to the cytochrome c oxidase subunit 2 family.</text>
</comment>
<dbReference type="InterPro" id="IPR036257">
    <property type="entry name" value="Cyt_c_oxidase_su2_TM_sf"/>
</dbReference>
<comment type="function">
    <text evidence="14">Subunits I and II form the functional core of the enzyme complex. Electrons originating in cytochrome c are transferred via heme a and Cu(A) to the binuclear center formed by heme a3 and Cu(B).</text>
</comment>
<evidence type="ECO:0000256" key="6">
    <source>
        <dbReference type="ARBA" id="ARBA00022723"/>
    </source>
</evidence>
<evidence type="ECO:0000256" key="4">
    <source>
        <dbReference type="ARBA" id="ARBA00022660"/>
    </source>
</evidence>
<accession>E0TD52</accession>
<evidence type="ECO:0000256" key="7">
    <source>
        <dbReference type="ARBA" id="ARBA00022967"/>
    </source>
</evidence>